<evidence type="ECO:0000313" key="4">
    <source>
        <dbReference type="Proteomes" id="UP000175691"/>
    </source>
</evidence>
<dbReference type="Gene3D" id="3.40.50.720">
    <property type="entry name" value="NAD(P)-binding Rossmann-like Domain"/>
    <property type="match status" value="1"/>
</dbReference>
<protein>
    <submittedName>
        <fullName evidence="3">3-oxoacyl-ACP reductase</fullName>
    </submittedName>
</protein>
<comment type="caution">
    <text evidence="3">The sequence shown here is derived from an EMBL/GenBank/DDBJ whole genome shotgun (WGS) entry which is preliminary data.</text>
</comment>
<dbReference type="PANTHER" id="PTHR42760">
    <property type="entry name" value="SHORT-CHAIN DEHYDROGENASES/REDUCTASES FAMILY MEMBER"/>
    <property type="match status" value="1"/>
</dbReference>
<evidence type="ECO:0000313" key="3">
    <source>
        <dbReference type="EMBL" id="OFC68946.1"/>
    </source>
</evidence>
<dbReference type="GO" id="GO:0016616">
    <property type="term" value="F:oxidoreductase activity, acting on the CH-OH group of donors, NAD or NADP as acceptor"/>
    <property type="evidence" value="ECO:0007669"/>
    <property type="project" value="TreeGrafter"/>
</dbReference>
<dbReference type="RefSeq" id="WP_070127051.1">
    <property type="nucleotide sequence ID" value="NZ_MDHN01000041.1"/>
</dbReference>
<dbReference type="InterPro" id="IPR020904">
    <property type="entry name" value="Sc_DH/Rdtase_CS"/>
</dbReference>
<gene>
    <name evidence="3" type="ORF">BFC18_19575</name>
</gene>
<evidence type="ECO:0000256" key="1">
    <source>
        <dbReference type="ARBA" id="ARBA00006484"/>
    </source>
</evidence>
<dbReference type="EMBL" id="MDHN01000041">
    <property type="protein sequence ID" value="OFC68946.1"/>
    <property type="molecule type" value="Genomic_DNA"/>
</dbReference>
<comment type="similarity">
    <text evidence="1">Belongs to the short-chain dehydrogenases/reductases (SDR) family.</text>
</comment>
<dbReference type="InterPro" id="IPR036291">
    <property type="entry name" value="NAD(P)-bd_dom_sf"/>
</dbReference>
<dbReference type="PANTHER" id="PTHR42760:SF40">
    <property type="entry name" value="3-OXOACYL-[ACYL-CARRIER-PROTEIN] REDUCTASE, CHLOROPLASTIC"/>
    <property type="match status" value="1"/>
</dbReference>
<dbReference type="PRINTS" id="PR00081">
    <property type="entry name" value="GDHRDH"/>
</dbReference>
<dbReference type="FunFam" id="3.40.50.720:FF:000173">
    <property type="entry name" value="3-oxoacyl-[acyl-carrier protein] reductase"/>
    <property type="match status" value="1"/>
</dbReference>
<keyword evidence="2" id="KW-0560">Oxidoreductase</keyword>
<keyword evidence="4" id="KW-1185">Reference proteome</keyword>
<dbReference type="SUPFAM" id="SSF51735">
    <property type="entry name" value="NAD(P)-binding Rossmann-fold domains"/>
    <property type="match status" value="1"/>
</dbReference>
<dbReference type="STRING" id="1656094.BFC18_19575"/>
<dbReference type="Pfam" id="PF13561">
    <property type="entry name" value="adh_short_C2"/>
    <property type="match status" value="1"/>
</dbReference>
<dbReference type="InterPro" id="IPR002347">
    <property type="entry name" value="SDR_fam"/>
</dbReference>
<name>A0A1E7Z5Y7_9ALTE</name>
<accession>A0A1E7Z5Y7</accession>
<organism evidence="3 4">
    <name type="scientific">Alteromonas confluentis</name>
    <dbReference type="NCBI Taxonomy" id="1656094"/>
    <lineage>
        <taxon>Bacteria</taxon>
        <taxon>Pseudomonadati</taxon>
        <taxon>Pseudomonadota</taxon>
        <taxon>Gammaproteobacteria</taxon>
        <taxon>Alteromonadales</taxon>
        <taxon>Alteromonadaceae</taxon>
        <taxon>Alteromonas/Salinimonas group</taxon>
        <taxon>Alteromonas</taxon>
    </lineage>
</organism>
<sequence length="247" mass="26368">MDKSEQTKPLVVVTGAGRGLGLAICKQCLEQGYRVVAISRTLSAELKGLQESNFDDLYFEPFDLIELDDIHHLCKTIIANYGRPYGLINNAAVGFDGVLATMHNSEISSLLNINVQAPILLAKYLSRSMMLNRGGRIINVSSIIASTGFNGLSVYAASKAALEGFTRSLAREVGKANITVNCVAPGYMQTDMTESLQGEKLESVKRRSPLGKLATPDDAAAAVLYLLSQHAKSVTGTVLTVDAGSTA</sequence>
<proteinExistence type="inferred from homology"/>
<dbReference type="OrthoDB" id="9804774at2"/>
<dbReference type="Proteomes" id="UP000175691">
    <property type="component" value="Unassembled WGS sequence"/>
</dbReference>
<evidence type="ECO:0000256" key="2">
    <source>
        <dbReference type="ARBA" id="ARBA00023002"/>
    </source>
</evidence>
<dbReference type="PRINTS" id="PR00080">
    <property type="entry name" value="SDRFAMILY"/>
</dbReference>
<dbReference type="AlphaFoldDB" id="A0A1E7Z5Y7"/>
<reference evidence="3 4" key="1">
    <citation type="submission" date="2016-08" db="EMBL/GenBank/DDBJ databases">
        <authorList>
            <person name="Seilhamer J.J."/>
        </authorList>
    </citation>
    <scope>NUCLEOTIDE SEQUENCE [LARGE SCALE GENOMIC DNA]</scope>
    <source>
        <strain evidence="3 4">KCTC 42603</strain>
    </source>
</reference>
<dbReference type="GO" id="GO:0030497">
    <property type="term" value="P:fatty acid elongation"/>
    <property type="evidence" value="ECO:0007669"/>
    <property type="project" value="TreeGrafter"/>
</dbReference>
<dbReference type="PROSITE" id="PS00061">
    <property type="entry name" value="ADH_SHORT"/>
    <property type="match status" value="1"/>
</dbReference>